<accession>A0A9E2KFL7</accession>
<dbReference type="PANTHER" id="PTHR42844:SF1">
    <property type="entry name" value="DIHYDRONEOPTERIN ALDOLASE 1-RELATED"/>
    <property type="match status" value="1"/>
</dbReference>
<reference evidence="8" key="1">
    <citation type="journal article" date="2021" name="PeerJ">
        <title>Extensive microbial diversity within the chicken gut microbiome revealed by metagenomics and culture.</title>
        <authorList>
            <person name="Gilroy R."/>
            <person name="Ravi A."/>
            <person name="Getino M."/>
            <person name="Pursley I."/>
            <person name="Horton D.L."/>
            <person name="Alikhan N.F."/>
            <person name="Baker D."/>
            <person name="Gharbi K."/>
            <person name="Hall N."/>
            <person name="Watson M."/>
            <person name="Adriaenssens E.M."/>
            <person name="Foster-Nyarko E."/>
            <person name="Jarju S."/>
            <person name="Secka A."/>
            <person name="Antonio M."/>
            <person name="Oren A."/>
            <person name="Chaudhuri R.R."/>
            <person name="La Ragione R."/>
            <person name="Hildebrand F."/>
            <person name="Pallen M.J."/>
        </authorList>
    </citation>
    <scope>NUCLEOTIDE SEQUENCE</scope>
    <source>
        <strain evidence="8">B3-3758</strain>
    </source>
</reference>
<evidence type="ECO:0000313" key="9">
    <source>
        <dbReference type="Proteomes" id="UP000824236"/>
    </source>
</evidence>
<evidence type="ECO:0000256" key="6">
    <source>
        <dbReference type="RuleBase" id="RU362079"/>
    </source>
</evidence>
<dbReference type="InterPro" id="IPR006157">
    <property type="entry name" value="FolB_dom"/>
</dbReference>
<feature type="domain" description="Dihydroneopterin aldolase/epimerase" evidence="7">
    <location>
        <begin position="8"/>
        <end position="120"/>
    </location>
</feature>
<dbReference type="InterPro" id="IPR006156">
    <property type="entry name" value="Dihydroneopterin_aldolase"/>
</dbReference>
<dbReference type="Proteomes" id="UP000824236">
    <property type="component" value="Unassembled WGS sequence"/>
</dbReference>
<dbReference type="GO" id="GO:0005737">
    <property type="term" value="C:cytoplasm"/>
    <property type="evidence" value="ECO:0007669"/>
    <property type="project" value="TreeGrafter"/>
</dbReference>
<comment type="catalytic activity">
    <reaction evidence="1 6">
        <text>7,8-dihydroneopterin = 6-hydroxymethyl-7,8-dihydropterin + glycolaldehyde</text>
        <dbReference type="Rhea" id="RHEA:10540"/>
        <dbReference type="ChEBI" id="CHEBI:17001"/>
        <dbReference type="ChEBI" id="CHEBI:17071"/>
        <dbReference type="ChEBI" id="CHEBI:44841"/>
        <dbReference type="EC" id="4.1.2.25"/>
    </reaction>
</comment>
<dbReference type="SUPFAM" id="SSF55620">
    <property type="entry name" value="Tetrahydrobiopterin biosynthesis enzymes-like"/>
    <property type="match status" value="1"/>
</dbReference>
<reference evidence="8" key="2">
    <citation type="submission" date="2021-04" db="EMBL/GenBank/DDBJ databases">
        <authorList>
            <person name="Gilroy R."/>
        </authorList>
    </citation>
    <scope>NUCLEOTIDE SEQUENCE</scope>
    <source>
        <strain evidence="8">B3-3758</strain>
    </source>
</reference>
<dbReference type="CDD" id="cd00534">
    <property type="entry name" value="DHNA_DHNTPE"/>
    <property type="match status" value="1"/>
</dbReference>
<evidence type="ECO:0000256" key="4">
    <source>
        <dbReference type="ARBA" id="ARBA00022909"/>
    </source>
</evidence>
<name>A0A9E2KFL7_9BACE</name>
<dbReference type="NCBIfam" id="TIGR00526">
    <property type="entry name" value="folB_dom"/>
    <property type="match status" value="1"/>
</dbReference>
<keyword evidence="5 6" id="KW-0456">Lyase</keyword>
<dbReference type="InterPro" id="IPR043133">
    <property type="entry name" value="GTP-CH-I_C/QueF"/>
</dbReference>
<evidence type="ECO:0000256" key="5">
    <source>
        <dbReference type="ARBA" id="ARBA00023239"/>
    </source>
</evidence>
<dbReference type="GO" id="GO:0046654">
    <property type="term" value="P:tetrahydrofolate biosynthetic process"/>
    <property type="evidence" value="ECO:0007669"/>
    <property type="project" value="UniProtKB-UniRule"/>
</dbReference>
<comment type="function">
    <text evidence="6">Catalyzes the conversion of 7,8-dihydroneopterin to 6-hydroxymethyl-7,8-dihydropterin.</text>
</comment>
<evidence type="ECO:0000259" key="7">
    <source>
        <dbReference type="SMART" id="SM00905"/>
    </source>
</evidence>
<evidence type="ECO:0000256" key="2">
    <source>
        <dbReference type="ARBA" id="ARBA00005013"/>
    </source>
</evidence>
<dbReference type="PANTHER" id="PTHR42844">
    <property type="entry name" value="DIHYDRONEOPTERIN ALDOLASE 1-RELATED"/>
    <property type="match status" value="1"/>
</dbReference>
<dbReference type="EMBL" id="JAHLFO010000071">
    <property type="protein sequence ID" value="MBU3813938.1"/>
    <property type="molecule type" value="Genomic_DNA"/>
</dbReference>
<dbReference type="GO" id="GO:0046656">
    <property type="term" value="P:folic acid biosynthetic process"/>
    <property type="evidence" value="ECO:0007669"/>
    <property type="project" value="UniProtKB-UniRule"/>
</dbReference>
<keyword evidence="4 6" id="KW-0289">Folate biosynthesis</keyword>
<comment type="pathway">
    <text evidence="2 6">Cofactor biosynthesis; tetrahydrofolate biosynthesis; 2-amino-4-hydroxy-6-hydroxymethyl-7,8-dihydropteridine diphosphate from 7,8-dihydroneopterin triphosphate: step 3/4.</text>
</comment>
<protein>
    <recommendedName>
        <fullName evidence="6">7,8-dihydroneopterin aldolase</fullName>
        <ecNumber evidence="6">4.1.2.25</ecNumber>
    </recommendedName>
</protein>
<comment type="caution">
    <text evidence="8">The sequence shown here is derived from an EMBL/GenBank/DDBJ whole genome shotgun (WGS) entry which is preliminary data.</text>
</comment>
<organism evidence="8 9">
    <name type="scientific">Candidatus Bacteroides intestinipullorum</name>
    <dbReference type="NCBI Taxonomy" id="2838471"/>
    <lineage>
        <taxon>Bacteria</taxon>
        <taxon>Pseudomonadati</taxon>
        <taxon>Bacteroidota</taxon>
        <taxon>Bacteroidia</taxon>
        <taxon>Bacteroidales</taxon>
        <taxon>Bacteroidaceae</taxon>
        <taxon>Bacteroides</taxon>
    </lineage>
</organism>
<sequence length="126" mass="14618">MRIMQSYIILKDLRFYAYHGVGAQETQVGNEFVLDLRLRMDWTRAIRSDDVNDTLSYAEVYEAVKDEMARPSRLLEHVAGRIARRLFQDFSSLEEIELRLVKRNPPMGADIEGAGVELRVQRGEED</sequence>
<gene>
    <name evidence="8" type="primary">folB</name>
    <name evidence="8" type="ORF">H9791_05440</name>
</gene>
<evidence type="ECO:0000313" key="8">
    <source>
        <dbReference type="EMBL" id="MBU3813938.1"/>
    </source>
</evidence>
<dbReference type="EC" id="4.1.2.25" evidence="6"/>
<evidence type="ECO:0000256" key="3">
    <source>
        <dbReference type="ARBA" id="ARBA00005708"/>
    </source>
</evidence>
<comment type="similarity">
    <text evidence="3 6">Belongs to the DHNA family.</text>
</comment>
<dbReference type="AlphaFoldDB" id="A0A9E2KFL7"/>
<proteinExistence type="inferred from homology"/>
<dbReference type="NCBIfam" id="TIGR00525">
    <property type="entry name" value="folB"/>
    <property type="match status" value="1"/>
</dbReference>
<dbReference type="GO" id="GO:0004150">
    <property type="term" value="F:dihydroneopterin aldolase activity"/>
    <property type="evidence" value="ECO:0007669"/>
    <property type="project" value="UniProtKB-UniRule"/>
</dbReference>
<dbReference type="Gene3D" id="3.30.1130.10">
    <property type="match status" value="1"/>
</dbReference>
<evidence type="ECO:0000256" key="1">
    <source>
        <dbReference type="ARBA" id="ARBA00001353"/>
    </source>
</evidence>
<dbReference type="Pfam" id="PF02152">
    <property type="entry name" value="FolB"/>
    <property type="match status" value="1"/>
</dbReference>
<dbReference type="SMART" id="SM00905">
    <property type="entry name" value="FolB"/>
    <property type="match status" value="1"/>
</dbReference>